<gene>
    <name evidence="4" type="ORF">HJG54_07375</name>
</gene>
<dbReference type="EMBL" id="CP053586">
    <property type="protein sequence ID" value="WNZ22692.1"/>
    <property type="molecule type" value="Genomic_DNA"/>
</dbReference>
<dbReference type="Pfam" id="PF02563">
    <property type="entry name" value="Poly_export"/>
    <property type="match status" value="1"/>
</dbReference>
<dbReference type="Pfam" id="PF10531">
    <property type="entry name" value="SLBB"/>
    <property type="match status" value="1"/>
</dbReference>
<dbReference type="PANTHER" id="PTHR33619">
    <property type="entry name" value="POLYSACCHARIDE EXPORT PROTEIN GFCE-RELATED"/>
    <property type="match status" value="1"/>
</dbReference>
<name>A0AA96WTI5_9CYAN</name>
<dbReference type="GO" id="GO:0015159">
    <property type="term" value="F:polysaccharide transmembrane transporter activity"/>
    <property type="evidence" value="ECO:0007669"/>
    <property type="project" value="InterPro"/>
</dbReference>
<evidence type="ECO:0000313" key="4">
    <source>
        <dbReference type="EMBL" id="WNZ22692.1"/>
    </source>
</evidence>
<sequence>MVTLLRPVVSRFSLCALSSLYSVVAALPSILLGMMWHAPVAAQAMPVIAQPASTRALLEDARRRLLENTPDAELGENSGQDAFAAYRLGPGDTLFVNVLRFPDLSFQNTIDLEGSMLIPLVGAMTLEGLTVAAAREQIRIALDQFIVDPQVDVILIAQRPVQVTLLGEVVRPGLYPLAAPQLSVALVSAGGATTRADLRTVRVRRQLVDGSIVEKDVDLFTPLQTASPIPDLQLADGDTIVVPTLTANADYDRNLIARSTLAQPQINVRVLNYATGARGGGSIGSVQLPNGSSFVDAISTLSLDLGSADLRNIALVRFDVQQGKAVSQELDGKKALMGDQSQNPMLEHNDVIVVGRNFVARVTYALNNFTQPFRDILGFVLFFQSLVDSASNLFAPAGSSSKD</sequence>
<dbReference type="Gene3D" id="3.10.560.10">
    <property type="entry name" value="Outer membrane lipoprotein wza domain like"/>
    <property type="match status" value="2"/>
</dbReference>
<organism evidence="4">
    <name type="scientific">Leptolyngbya sp. NK1-12</name>
    <dbReference type="NCBI Taxonomy" id="2547451"/>
    <lineage>
        <taxon>Bacteria</taxon>
        <taxon>Bacillati</taxon>
        <taxon>Cyanobacteriota</taxon>
        <taxon>Cyanophyceae</taxon>
        <taxon>Leptolyngbyales</taxon>
        <taxon>Leptolyngbyaceae</taxon>
        <taxon>Leptolyngbya group</taxon>
        <taxon>Leptolyngbya</taxon>
    </lineage>
</organism>
<evidence type="ECO:0000259" key="3">
    <source>
        <dbReference type="Pfam" id="PF10531"/>
    </source>
</evidence>
<dbReference type="InterPro" id="IPR049712">
    <property type="entry name" value="Poly_export"/>
</dbReference>
<dbReference type="InterPro" id="IPR019554">
    <property type="entry name" value="Soluble_ligand-bd"/>
</dbReference>
<evidence type="ECO:0000256" key="1">
    <source>
        <dbReference type="ARBA" id="ARBA00022729"/>
    </source>
</evidence>
<protein>
    <submittedName>
        <fullName evidence="4">Polysaccharide export protein</fullName>
    </submittedName>
</protein>
<accession>A0AA96WTI5</accession>
<dbReference type="AlphaFoldDB" id="A0AA96WTI5"/>
<feature type="domain" description="Polysaccharide export protein N-terminal" evidence="2">
    <location>
        <begin position="84"/>
        <end position="155"/>
    </location>
</feature>
<evidence type="ECO:0000259" key="2">
    <source>
        <dbReference type="Pfam" id="PF02563"/>
    </source>
</evidence>
<keyword evidence="1" id="KW-0732">Signal</keyword>
<dbReference type="RefSeq" id="WP_316434211.1">
    <property type="nucleotide sequence ID" value="NZ_CP053586.1"/>
</dbReference>
<reference evidence="4" key="1">
    <citation type="submission" date="2020-05" db="EMBL/GenBank/DDBJ databases">
        <authorList>
            <person name="Zhu T."/>
            <person name="Keshari N."/>
            <person name="Lu X."/>
        </authorList>
    </citation>
    <scope>NUCLEOTIDE SEQUENCE</scope>
    <source>
        <strain evidence="4">NK1-12</strain>
    </source>
</reference>
<dbReference type="PANTHER" id="PTHR33619:SF3">
    <property type="entry name" value="POLYSACCHARIDE EXPORT PROTEIN GFCE-RELATED"/>
    <property type="match status" value="1"/>
</dbReference>
<proteinExistence type="predicted"/>
<dbReference type="InterPro" id="IPR003715">
    <property type="entry name" value="Poly_export_N"/>
</dbReference>
<feature type="domain" description="Soluble ligand binding" evidence="3">
    <location>
        <begin position="163"/>
        <end position="211"/>
    </location>
</feature>